<dbReference type="PROSITE" id="PS50932">
    <property type="entry name" value="HTH_LACI_2"/>
    <property type="match status" value="1"/>
</dbReference>
<dbReference type="PANTHER" id="PTHR30146:SF148">
    <property type="entry name" value="HTH-TYPE TRANSCRIPTIONAL REPRESSOR PURR-RELATED"/>
    <property type="match status" value="1"/>
</dbReference>
<dbReference type="EMBL" id="SDGV01000027">
    <property type="protein sequence ID" value="THB60315.1"/>
    <property type="molecule type" value="Genomic_DNA"/>
</dbReference>
<dbReference type="Gene3D" id="3.40.50.2300">
    <property type="match status" value="2"/>
</dbReference>
<dbReference type="AlphaFoldDB" id="A0A4S3B6N9"/>
<keyword evidence="1" id="KW-0678">Repressor</keyword>
<accession>A0A4S3B6N9</accession>
<dbReference type="Proteomes" id="UP000310506">
    <property type="component" value="Unassembled WGS sequence"/>
</dbReference>
<reference evidence="7 8" key="1">
    <citation type="submission" date="2019-01" db="EMBL/GenBank/DDBJ databases">
        <title>Vagococcus silagei sp. nov. isolated from brewer's grain.</title>
        <authorList>
            <person name="Guu J.-R."/>
        </authorList>
    </citation>
    <scope>NUCLEOTIDE SEQUENCE [LARGE SCALE GENOMIC DNA]</scope>
    <source>
        <strain evidence="7 8">2B-2</strain>
    </source>
</reference>
<dbReference type="InterPro" id="IPR028082">
    <property type="entry name" value="Peripla_BP_I"/>
</dbReference>
<feature type="domain" description="HTH cro/C1-type" evidence="6">
    <location>
        <begin position="2"/>
        <end position="26"/>
    </location>
</feature>
<gene>
    <name evidence="7" type="ORF">ESZ54_11070</name>
</gene>
<evidence type="ECO:0000259" key="6">
    <source>
        <dbReference type="PROSITE" id="PS50943"/>
    </source>
</evidence>
<evidence type="ECO:0000256" key="1">
    <source>
        <dbReference type="ARBA" id="ARBA00022491"/>
    </source>
</evidence>
<keyword evidence="2" id="KW-0805">Transcription regulation</keyword>
<keyword evidence="8" id="KW-1185">Reference proteome</keyword>
<proteinExistence type="predicted"/>
<dbReference type="PROSITE" id="PS50943">
    <property type="entry name" value="HTH_CROC1"/>
    <property type="match status" value="1"/>
</dbReference>
<dbReference type="SUPFAM" id="SSF47413">
    <property type="entry name" value="lambda repressor-like DNA-binding domains"/>
    <property type="match status" value="1"/>
</dbReference>
<organism evidence="7 8">
    <name type="scientific">Vagococcus silagei</name>
    <dbReference type="NCBI Taxonomy" id="2508885"/>
    <lineage>
        <taxon>Bacteria</taxon>
        <taxon>Bacillati</taxon>
        <taxon>Bacillota</taxon>
        <taxon>Bacilli</taxon>
        <taxon>Lactobacillales</taxon>
        <taxon>Enterococcaceae</taxon>
        <taxon>Vagococcus</taxon>
    </lineage>
</organism>
<dbReference type="Pfam" id="PF00532">
    <property type="entry name" value="Peripla_BP_1"/>
    <property type="match status" value="1"/>
</dbReference>
<dbReference type="InterPro" id="IPR001387">
    <property type="entry name" value="Cro/C1-type_HTH"/>
</dbReference>
<evidence type="ECO:0000313" key="7">
    <source>
        <dbReference type="EMBL" id="THB60315.1"/>
    </source>
</evidence>
<evidence type="ECO:0000256" key="3">
    <source>
        <dbReference type="ARBA" id="ARBA00023125"/>
    </source>
</evidence>
<dbReference type="RefSeq" id="WP_136137721.1">
    <property type="nucleotide sequence ID" value="NZ_SDGV01000027.1"/>
</dbReference>
<evidence type="ECO:0000313" key="8">
    <source>
        <dbReference type="Proteomes" id="UP000310506"/>
    </source>
</evidence>
<evidence type="ECO:0000259" key="5">
    <source>
        <dbReference type="PROSITE" id="PS50932"/>
    </source>
</evidence>
<dbReference type="SUPFAM" id="SSF53822">
    <property type="entry name" value="Periplasmic binding protein-like I"/>
    <property type="match status" value="1"/>
</dbReference>
<dbReference type="CDD" id="cd01392">
    <property type="entry name" value="HTH_LacI"/>
    <property type="match status" value="1"/>
</dbReference>
<evidence type="ECO:0000256" key="4">
    <source>
        <dbReference type="ARBA" id="ARBA00023163"/>
    </source>
</evidence>
<dbReference type="PROSITE" id="PS00356">
    <property type="entry name" value="HTH_LACI_1"/>
    <property type="match status" value="1"/>
</dbReference>
<dbReference type="InterPro" id="IPR001761">
    <property type="entry name" value="Peripla_BP/Lac1_sug-bd_dom"/>
</dbReference>
<keyword evidence="4" id="KW-0804">Transcription</keyword>
<sequence length="325" mass="36840">MKLTMKEIADLAGVSKTTVSQILNDKGERFSEETRQRVLKIVEDYRYAPNYFASNLVKNKSGLIGIIVPSIKEPFASTLITKIQANLTEAGFHLMTIESSGEEREEIALFERYCQISVEAILCFTATKFSEKFIEKSCYHGIPIVFVDQGINESQYGHVYLNEYDTVRKAMDDLIQKKHQTIGLIKENQESYTFPNRTKAYFDALNENHLVVDPSIIVETDFSIDAGYHAAKQIAQNPNVSAIFCCDDTLALGGYQGIYDLGLKVNEDIEIIGFDGIEMLQHVRPQIRTLQTPFTEFANVLSEKILQAINSPNQKQEDCYLKMIF</sequence>
<dbReference type="InterPro" id="IPR010982">
    <property type="entry name" value="Lambda_DNA-bd_dom_sf"/>
</dbReference>
<keyword evidence="3" id="KW-0238">DNA-binding</keyword>
<dbReference type="Gene3D" id="1.10.260.40">
    <property type="entry name" value="lambda repressor-like DNA-binding domains"/>
    <property type="match status" value="1"/>
</dbReference>
<dbReference type="Pfam" id="PF00356">
    <property type="entry name" value="LacI"/>
    <property type="match status" value="1"/>
</dbReference>
<protein>
    <submittedName>
        <fullName evidence="7">LacI family transcriptional regulator</fullName>
    </submittedName>
</protein>
<comment type="caution">
    <text evidence="7">The sequence shown here is derived from an EMBL/GenBank/DDBJ whole genome shotgun (WGS) entry which is preliminary data.</text>
</comment>
<dbReference type="GO" id="GO:0003700">
    <property type="term" value="F:DNA-binding transcription factor activity"/>
    <property type="evidence" value="ECO:0007669"/>
    <property type="project" value="TreeGrafter"/>
</dbReference>
<dbReference type="SMART" id="SM00354">
    <property type="entry name" value="HTH_LACI"/>
    <property type="match status" value="1"/>
</dbReference>
<dbReference type="CDD" id="cd06267">
    <property type="entry name" value="PBP1_LacI_sugar_binding-like"/>
    <property type="match status" value="1"/>
</dbReference>
<dbReference type="PANTHER" id="PTHR30146">
    <property type="entry name" value="LACI-RELATED TRANSCRIPTIONAL REPRESSOR"/>
    <property type="match status" value="1"/>
</dbReference>
<dbReference type="OrthoDB" id="9775106at2"/>
<dbReference type="InterPro" id="IPR000843">
    <property type="entry name" value="HTH_LacI"/>
</dbReference>
<feature type="domain" description="HTH lacI-type" evidence="5">
    <location>
        <begin position="3"/>
        <end position="58"/>
    </location>
</feature>
<evidence type="ECO:0000256" key="2">
    <source>
        <dbReference type="ARBA" id="ARBA00023015"/>
    </source>
</evidence>
<name>A0A4S3B6N9_9ENTE</name>
<dbReference type="GO" id="GO:0000976">
    <property type="term" value="F:transcription cis-regulatory region binding"/>
    <property type="evidence" value="ECO:0007669"/>
    <property type="project" value="TreeGrafter"/>
</dbReference>